<dbReference type="InterPro" id="IPR050206">
    <property type="entry name" value="FtsK/SpoIIIE/SftA"/>
</dbReference>
<feature type="domain" description="FtsK" evidence="6">
    <location>
        <begin position="386"/>
        <end position="582"/>
    </location>
</feature>
<evidence type="ECO:0000259" key="6">
    <source>
        <dbReference type="PROSITE" id="PS50901"/>
    </source>
</evidence>
<name>A0A291Q7A6_9ACTN</name>
<accession>A0A291Q7A6</accession>
<dbReference type="PANTHER" id="PTHR22683:SF47">
    <property type="entry name" value="FTSK DOMAIN-CONTAINING PROTEIN YDCQ"/>
    <property type="match status" value="1"/>
</dbReference>
<dbReference type="Gene3D" id="3.40.50.300">
    <property type="entry name" value="P-loop containing nucleotide triphosphate hydrolases"/>
    <property type="match status" value="1"/>
</dbReference>
<sequence>MKHPDDKEFFDWLEGEMPPDPDADPNGTVVDMESARAARSGSPDPNPDSGTDSDADSVGAESADPNASVPEAESGDPDTTVMVDQAARAVGPGYLGRLVGAKRLDVIPIWLRSWAELKTATGWVARHYAHAAGYHALRSPVYVLRLALQAPTGAARFVGTTLRWVADREGEPVRLAAVRHEDAAEYLTLSRQRDRRVRLRVLISVVGLFVGLTTALAMYVLAPYWLQALSVSALVMALGFNGRRADVPVIHRAVEMPKAVKLTSDIVLRALGSLGIPAINQAQGKGRDGFEFTAPITRDGPGWRAEGNLPYGVTVTDVIERRDRLASGLRRPLGCVWPEAVPDEHTGRLVLWVGDQDMSKAKKPAWPLAKSGTVDLFKPAAYGTDQRGRWVDLTLMYVAGVIGAIPRMGKTFLLRLLMLIAALDPRAELHTYDMKGTGDLDPVGNAVSHRHGAGDDDEVIEYAICDFRALRDELRRRTKVIRSLPRDICPESKVTSDLASKRSLGLHPIVIGVDECQVLFEHDKYGKEFEEIATDLVKRGPATGIVLLLATQRPDAKSLPTGISANASLRMCLKVMGQTENDMVLGTSSYKRGVRATMFAWGDKGIHYLIGEGSDARIVGSVYVDGTAAERIAARARAAREKAGLLSGYALGEEPEQTTATYDLLADVAAVVPEKEERVWNERIAARLAELRPEVYEGWKSENVTSALKPHGIRARDVAGTTDEGSRTTRRGIVRADLLKAITERSERPGAA</sequence>
<feature type="compositionally biased region" description="Acidic residues" evidence="4">
    <location>
        <begin position="11"/>
        <end position="23"/>
    </location>
</feature>
<keyword evidence="1 3" id="KW-0547">Nucleotide-binding</keyword>
<reference evidence="7 8" key="1">
    <citation type="submission" date="2017-08" db="EMBL/GenBank/DDBJ databases">
        <title>Complete Genome Sequence of Streptomyces formicae KY5, the formicamycin producer.</title>
        <authorList>
            <person name="Holmes N.A."/>
            <person name="Devine R."/>
            <person name="Qin Z."/>
            <person name="Seipke R.F."/>
            <person name="Wilkinson B."/>
            <person name="Hutchings M.I."/>
        </authorList>
    </citation>
    <scope>NUCLEOTIDE SEQUENCE [LARGE SCALE GENOMIC DNA]</scope>
    <source>
        <strain evidence="7 8">KY5</strain>
    </source>
</reference>
<dbReference type="InterPro" id="IPR027417">
    <property type="entry name" value="P-loop_NTPase"/>
</dbReference>
<feature type="region of interest" description="Disordered" evidence="4">
    <location>
        <begin position="1"/>
        <end position="78"/>
    </location>
</feature>
<protein>
    <submittedName>
        <fullName evidence="7">TraB protein</fullName>
    </submittedName>
</protein>
<gene>
    <name evidence="7" type="ORF">KY5_2571</name>
</gene>
<keyword evidence="2 3" id="KW-0067">ATP-binding</keyword>
<feature type="transmembrane region" description="Helical" evidence="5">
    <location>
        <begin position="199"/>
        <end position="218"/>
    </location>
</feature>
<evidence type="ECO:0000256" key="2">
    <source>
        <dbReference type="ARBA" id="ARBA00022840"/>
    </source>
</evidence>
<organism evidence="7 8">
    <name type="scientific">Streptomyces formicae</name>
    <dbReference type="NCBI Taxonomy" id="1616117"/>
    <lineage>
        <taxon>Bacteria</taxon>
        <taxon>Bacillati</taxon>
        <taxon>Actinomycetota</taxon>
        <taxon>Actinomycetes</taxon>
        <taxon>Kitasatosporales</taxon>
        <taxon>Streptomycetaceae</taxon>
        <taxon>Streptomyces</taxon>
    </lineage>
</organism>
<dbReference type="SUPFAM" id="SSF52540">
    <property type="entry name" value="P-loop containing nucleoside triphosphate hydrolases"/>
    <property type="match status" value="1"/>
</dbReference>
<keyword evidence="5" id="KW-0812">Transmembrane</keyword>
<dbReference type="EMBL" id="CP022685">
    <property type="protein sequence ID" value="ATL27589.1"/>
    <property type="molecule type" value="Genomic_DNA"/>
</dbReference>
<keyword evidence="5" id="KW-1133">Transmembrane helix</keyword>
<proteinExistence type="predicted"/>
<feature type="compositionally biased region" description="Basic and acidic residues" evidence="4">
    <location>
        <begin position="1"/>
        <end position="10"/>
    </location>
</feature>
<keyword evidence="5" id="KW-0472">Membrane</keyword>
<dbReference type="GO" id="GO:0003677">
    <property type="term" value="F:DNA binding"/>
    <property type="evidence" value="ECO:0007669"/>
    <property type="project" value="InterPro"/>
</dbReference>
<dbReference type="KEGG" id="sfk:KY5_2571"/>
<dbReference type="GO" id="GO:0005524">
    <property type="term" value="F:ATP binding"/>
    <property type="evidence" value="ECO:0007669"/>
    <property type="project" value="UniProtKB-UniRule"/>
</dbReference>
<dbReference type="AlphaFoldDB" id="A0A291Q7A6"/>
<dbReference type="RefSeq" id="WP_098242387.1">
    <property type="nucleotide sequence ID" value="NZ_CP022685.1"/>
</dbReference>
<evidence type="ECO:0000256" key="3">
    <source>
        <dbReference type="PROSITE-ProRule" id="PRU00289"/>
    </source>
</evidence>
<feature type="binding site" evidence="3">
    <location>
        <begin position="404"/>
        <end position="411"/>
    </location>
    <ligand>
        <name>ATP</name>
        <dbReference type="ChEBI" id="CHEBI:30616"/>
    </ligand>
</feature>
<dbReference type="Proteomes" id="UP000221011">
    <property type="component" value="Chromosome"/>
</dbReference>
<evidence type="ECO:0000256" key="1">
    <source>
        <dbReference type="ARBA" id="ARBA00022741"/>
    </source>
</evidence>
<dbReference type="PROSITE" id="PS50901">
    <property type="entry name" value="FTSK"/>
    <property type="match status" value="1"/>
</dbReference>
<dbReference type="InterPro" id="IPR002543">
    <property type="entry name" value="FtsK_dom"/>
</dbReference>
<keyword evidence="8" id="KW-1185">Reference proteome</keyword>
<evidence type="ECO:0000313" key="8">
    <source>
        <dbReference type="Proteomes" id="UP000221011"/>
    </source>
</evidence>
<evidence type="ECO:0000256" key="5">
    <source>
        <dbReference type="SAM" id="Phobius"/>
    </source>
</evidence>
<evidence type="ECO:0000313" key="7">
    <source>
        <dbReference type="EMBL" id="ATL27589.1"/>
    </source>
</evidence>
<dbReference type="PANTHER" id="PTHR22683">
    <property type="entry name" value="SPORULATION PROTEIN RELATED"/>
    <property type="match status" value="1"/>
</dbReference>
<evidence type="ECO:0000256" key="4">
    <source>
        <dbReference type="SAM" id="MobiDB-lite"/>
    </source>
</evidence>